<gene>
    <name evidence="1" type="primary">B1060H01.24</name>
</gene>
<name>Q5JL54_ORYSJ</name>
<reference evidence="1" key="1">
    <citation type="journal article" date="2002" name="Nature">
        <title>The genome sequence and structure of rice chromosome 1.</title>
        <authorList>
            <person name="Sasaki T."/>
            <person name="Matsumoto T."/>
            <person name="Yamamoto K."/>
            <person name="Sakata K."/>
            <person name="Baba T."/>
            <person name="Katayose Y."/>
            <person name="Wu J."/>
            <person name="Niimura Y."/>
            <person name="Cheng Z."/>
            <person name="Nagamura Y."/>
            <person name="Antonio B.A."/>
            <person name="Kanamori H."/>
            <person name="Hosokawa S."/>
            <person name="Masukawa M."/>
            <person name="Arikawa K."/>
            <person name="Chiden Y."/>
            <person name="Hayashi M."/>
            <person name="Okamoto M."/>
            <person name="Ando T."/>
            <person name="Aoki H."/>
            <person name="Arita K."/>
            <person name="Hamada M."/>
            <person name="Harada C."/>
            <person name="Hijishita S."/>
            <person name="Honda M."/>
            <person name="Ichikawa Y."/>
            <person name="Idonuma A."/>
            <person name="Iijima M."/>
            <person name="Ikeda M."/>
            <person name="Ikeno M."/>
            <person name="Itoh S."/>
            <person name="Itoh T."/>
            <person name="Itoh Y."/>
            <person name="Itoh Y."/>
            <person name="Iwabuchi A."/>
            <person name="Kamiya K."/>
            <person name="Karasawa W."/>
            <person name="Katagiri S."/>
            <person name="Kikuta A."/>
            <person name="Kobayashi N."/>
            <person name="Kono I."/>
            <person name="Machita K."/>
            <person name="Maehara T."/>
            <person name="Mizuno H."/>
            <person name="Mizubayashi T."/>
            <person name="Mukai Y."/>
            <person name="Nagasaki H."/>
            <person name="Nakashima M."/>
            <person name="Nakama Y."/>
            <person name="Nakamichi Y."/>
            <person name="Nakamura M."/>
            <person name="Namiki N."/>
            <person name="Negishi M."/>
            <person name="Ohta I."/>
            <person name="Ono N."/>
            <person name="Saji S."/>
            <person name="Sakai K."/>
            <person name="Shibata M."/>
            <person name="Shimokawa T."/>
            <person name="Shomura A."/>
            <person name="Song J."/>
            <person name="Takazaki Y."/>
            <person name="Terasawa K."/>
            <person name="Tsuji K."/>
            <person name="Waki K."/>
            <person name="Yamagata H."/>
            <person name="Yamane H."/>
            <person name="Yoshiki S."/>
            <person name="Yoshihara R."/>
            <person name="Yukawa K."/>
            <person name="Zhong H."/>
            <person name="Iwama H."/>
            <person name="Endo T."/>
            <person name="Ito H."/>
            <person name="Hahn J.H."/>
            <person name="Kim H.I."/>
            <person name="Eun M.Y."/>
            <person name="Yano M."/>
            <person name="Jiang J."/>
            <person name="Gojobori T."/>
        </authorList>
    </citation>
    <scope>NUCLEOTIDE SEQUENCE [LARGE SCALE GENOMIC DNA]</scope>
</reference>
<dbReference type="Proteomes" id="UP000817658">
    <property type="component" value="Chromosome 1"/>
</dbReference>
<dbReference type="InterPro" id="IPR022146">
    <property type="entry name" value="DUF3678"/>
</dbReference>
<dbReference type="Pfam" id="PF12435">
    <property type="entry name" value="DUF3678"/>
    <property type="match status" value="1"/>
</dbReference>
<protein>
    <submittedName>
        <fullName evidence="1">Uncharacterized protein</fullName>
    </submittedName>
</protein>
<sequence>MEPIARRPLGPNAAPLLTTPPTPPVLVKAVVPLHARCPLPLPYLLFPCGCRGGLHGYITGGLLAAASTWSCSCVVLSDRRFTAFVLFIAVRA</sequence>
<dbReference type="AlphaFoldDB" id="Q5JL54"/>
<organism evidence="1">
    <name type="scientific">Oryza sativa subsp. japonica</name>
    <name type="common">Rice</name>
    <dbReference type="NCBI Taxonomy" id="39947"/>
    <lineage>
        <taxon>Eukaryota</taxon>
        <taxon>Viridiplantae</taxon>
        <taxon>Streptophyta</taxon>
        <taxon>Embryophyta</taxon>
        <taxon>Tracheophyta</taxon>
        <taxon>Spermatophyta</taxon>
        <taxon>Magnoliopsida</taxon>
        <taxon>Liliopsida</taxon>
        <taxon>Poales</taxon>
        <taxon>Poaceae</taxon>
        <taxon>BOP clade</taxon>
        <taxon>Oryzoideae</taxon>
        <taxon>Oryzeae</taxon>
        <taxon>Oryzinae</taxon>
        <taxon>Oryza</taxon>
        <taxon>Oryza sativa</taxon>
    </lineage>
</organism>
<proteinExistence type="predicted"/>
<evidence type="ECO:0000313" key="1">
    <source>
        <dbReference type="EMBL" id="BAD87803.1"/>
    </source>
</evidence>
<dbReference type="EMBL" id="AP003560">
    <property type="protein sequence ID" value="BAD87803.1"/>
    <property type="molecule type" value="Genomic_DNA"/>
</dbReference>
<accession>Q5JL54</accession>